<keyword evidence="2" id="KW-1185">Reference proteome</keyword>
<gene>
    <name evidence="1" type="ORF">H8909_09670</name>
</gene>
<evidence type="ECO:0000313" key="2">
    <source>
        <dbReference type="Proteomes" id="UP000603474"/>
    </source>
</evidence>
<evidence type="ECO:0008006" key="3">
    <source>
        <dbReference type="Google" id="ProtNLM"/>
    </source>
</evidence>
<dbReference type="Proteomes" id="UP000603474">
    <property type="component" value="Unassembled WGS sequence"/>
</dbReference>
<dbReference type="EMBL" id="JACRWG010000044">
    <property type="protein sequence ID" value="MBC6010497.1"/>
    <property type="molecule type" value="Genomic_DNA"/>
</dbReference>
<protein>
    <recommendedName>
        <fullName evidence="3">Transposase</fullName>
    </recommendedName>
</protein>
<reference evidence="1 2" key="1">
    <citation type="submission" date="2020-08" db="EMBL/GenBank/DDBJ databases">
        <authorList>
            <person name="Liu C."/>
            <person name="Sun Q."/>
        </authorList>
    </citation>
    <scope>NUCLEOTIDE SEQUENCE [LARGE SCALE GENOMIC DNA]</scope>
    <source>
        <strain evidence="1 2">NSJ-22</strain>
    </source>
</reference>
<comment type="caution">
    <text evidence="1">The sequence shown here is derived from an EMBL/GenBank/DDBJ whole genome shotgun (WGS) entry which is preliminary data.</text>
</comment>
<organism evidence="1 2">
    <name type="scientific">Catenibacterium faecis</name>
    <dbReference type="NCBI Taxonomy" id="2764323"/>
    <lineage>
        <taxon>Bacteria</taxon>
        <taxon>Bacillati</taxon>
        <taxon>Bacillota</taxon>
        <taxon>Erysipelotrichia</taxon>
        <taxon>Erysipelotrichales</taxon>
        <taxon>Coprobacillaceae</taxon>
        <taxon>Catenibacterium</taxon>
    </lineage>
</organism>
<sequence>MISNEEYKKTLKQFHKLSDRHILAAETDMSSSDIQKVVKLSDRIRKAGNELVGLMRKNYDQLMRTKRYRKLLKLYGSTEDKKKRKHFAGQLNEMQKQYDVTWDFCRTSMIYIGKKYNVDAVFALAKAEDIWRGMEKCLYGNGNILHFSKYGDLPCIRAKQMNRGIPIFVKDNKLQFKLGRTVFGIKINDRFQTDEVNAVLDYLAEPEIVNNKAVQTLKDESYCIDTYRPCYATLVPKLIRGKYRVYLHLTIEGRAKPKYDRFGNPRHKYGRGMIGADIGTQTVAYTSDTEVGLKNLSERGRSIQKSERLERLYYRAMDRSRRATNPQNYNEDGTIKKGRKTWRYSNHYKKLKEKHSELCRINAINRQLAINEDANYLRSLGDVFITEPRNAGKLMKRAKETTVNSKGKINKKKRFGKSIKNRCPSGFQAAVEEKFKTTGGTYIEVPNDYRASQYDHTADDYIKKKLSDRMYHLADGTLVQRDWYSSFLLYCYDYRTKNIDRDRCISEFEECYSKEEVLIKRIETNRIKVLNSGIKIV</sequence>
<dbReference type="RefSeq" id="WP_187012676.1">
    <property type="nucleotide sequence ID" value="NZ_JACRWG010000044.1"/>
</dbReference>
<accession>A0ABR7KDG3</accession>
<proteinExistence type="predicted"/>
<name>A0ABR7KDG3_9FIRM</name>
<evidence type="ECO:0000313" key="1">
    <source>
        <dbReference type="EMBL" id="MBC6010497.1"/>
    </source>
</evidence>